<dbReference type="AlphaFoldDB" id="A0AAV4A309"/>
<evidence type="ECO:0008006" key="4">
    <source>
        <dbReference type="Google" id="ProtNLM"/>
    </source>
</evidence>
<evidence type="ECO:0000313" key="2">
    <source>
        <dbReference type="EMBL" id="GFO01745.1"/>
    </source>
</evidence>
<evidence type="ECO:0000256" key="1">
    <source>
        <dbReference type="SAM" id="Phobius"/>
    </source>
</evidence>
<gene>
    <name evidence="2" type="ORF">PoB_002825000</name>
</gene>
<name>A0AAV4A309_9GAST</name>
<dbReference type="EMBL" id="BLXT01003539">
    <property type="protein sequence ID" value="GFO01745.1"/>
    <property type="molecule type" value="Genomic_DNA"/>
</dbReference>
<reference evidence="2 3" key="1">
    <citation type="journal article" date="2021" name="Elife">
        <title>Chloroplast acquisition without the gene transfer in kleptoplastic sea slugs, Plakobranchus ocellatus.</title>
        <authorList>
            <person name="Maeda T."/>
            <person name="Takahashi S."/>
            <person name="Yoshida T."/>
            <person name="Shimamura S."/>
            <person name="Takaki Y."/>
            <person name="Nagai Y."/>
            <person name="Toyoda A."/>
            <person name="Suzuki Y."/>
            <person name="Arimoto A."/>
            <person name="Ishii H."/>
            <person name="Satoh N."/>
            <person name="Nishiyama T."/>
            <person name="Hasebe M."/>
            <person name="Maruyama T."/>
            <person name="Minagawa J."/>
            <person name="Obokata J."/>
            <person name="Shigenobu S."/>
        </authorList>
    </citation>
    <scope>NUCLEOTIDE SEQUENCE [LARGE SCALE GENOMIC DNA]</scope>
</reference>
<protein>
    <recommendedName>
        <fullName evidence="4">NmrA-like domain-containing protein</fullName>
    </recommendedName>
</protein>
<dbReference type="SUPFAM" id="SSF51735">
    <property type="entry name" value="NAD(P)-binding Rossmann-fold domains"/>
    <property type="match status" value="1"/>
</dbReference>
<feature type="transmembrane region" description="Helical" evidence="1">
    <location>
        <begin position="20"/>
        <end position="46"/>
    </location>
</feature>
<keyword evidence="1" id="KW-0812">Transmembrane</keyword>
<proteinExistence type="predicted"/>
<comment type="caution">
    <text evidence="2">The sequence shown here is derived from an EMBL/GenBank/DDBJ whole genome shotgun (WGS) entry which is preliminary data.</text>
</comment>
<evidence type="ECO:0000313" key="3">
    <source>
        <dbReference type="Proteomes" id="UP000735302"/>
    </source>
</evidence>
<accession>A0AAV4A309</accession>
<keyword evidence="1" id="KW-0472">Membrane</keyword>
<keyword evidence="3" id="KW-1185">Reference proteome</keyword>
<dbReference type="InterPro" id="IPR036291">
    <property type="entry name" value="NAD(P)-bd_dom_sf"/>
</dbReference>
<keyword evidence="1" id="KW-1133">Transmembrane helix</keyword>
<sequence length="140" mass="15576">MCFRLGCPFQGIRRPPDDGFIRILIIGATGMTGTAVLSAALTCIWFKITIFTRSLRGVAIEEVLKKPIEDKLVMSQFEITGTCEKLVVFNSYNGKNADDLTHSHVTNSTNPAENLFVNLSAKWLSLKGVVYVPKRRTNLK</sequence>
<dbReference type="Proteomes" id="UP000735302">
    <property type="component" value="Unassembled WGS sequence"/>
</dbReference>
<organism evidence="2 3">
    <name type="scientific">Plakobranchus ocellatus</name>
    <dbReference type="NCBI Taxonomy" id="259542"/>
    <lineage>
        <taxon>Eukaryota</taxon>
        <taxon>Metazoa</taxon>
        <taxon>Spiralia</taxon>
        <taxon>Lophotrochozoa</taxon>
        <taxon>Mollusca</taxon>
        <taxon>Gastropoda</taxon>
        <taxon>Heterobranchia</taxon>
        <taxon>Euthyneura</taxon>
        <taxon>Panpulmonata</taxon>
        <taxon>Sacoglossa</taxon>
        <taxon>Placobranchoidea</taxon>
        <taxon>Plakobranchidae</taxon>
        <taxon>Plakobranchus</taxon>
    </lineage>
</organism>